<evidence type="ECO:0000313" key="1">
    <source>
        <dbReference type="EMBL" id="SUZ60589.1"/>
    </source>
</evidence>
<reference evidence="1" key="1">
    <citation type="submission" date="2018-05" db="EMBL/GenBank/DDBJ databases">
        <authorList>
            <person name="Lanie J.A."/>
            <person name="Ng W.-L."/>
            <person name="Kazmierczak K.M."/>
            <person name="Andrzejewski T.M."/>
            <person name="Davidsen T.M."/>
            <person name="Wayne K.J."/>
            <person name="Tettelin H."/>
            <person name="Glass J.I."/>
            <person name="Rusch D."/>
            <person name="Podicherti R."/>
            <person name="Tsui H.-C.T."/>
            <person name="Winkler M.E."/>
        </authorList>
    </citation>
    <scope>NUCLEOTIDE SEQUENCE</scope>
</reference>
<name>A0A381P2R1_9ZZZZ</name>
<sequence length="30" mass="3399">MTDPVARLNAALEGRYAIERRFLPTARRPG</sequence>
<protein>
    <submittedName>
        <fullName evidence="1">Uncharacterized protein</fullName>
    </submittedName>
</protein>
<organism evidence="1">
    <name type="scientific">marine metagenome</name>
    <dbReference type="NCBI Taxonomy" id="408172"/>
    <lineage>
        <taxon>unclassified sequences</taxon>
        <taxon>metagenomes</taxon>
        <taxon>ecological metagenomes</taxon>
    </lineage>
</organism>
<dbReference type="EMBL" id="UINC01000753">
    <property type="protein sequence ID" value="SUZ60589.1"/>
    <property type="molecule type" value="Genomic_DNA"/>
</dbReference>
<accession>A0A381P2R1</accession>
<gene>
    <name evidence="1" type="ORF">METZ01_LOCUS13443</name>
</gene>
<proteinExistence type="predicted"/>
<dbReference type="AlphaFoldDB" id="A0A381P2R1"/>